<feature type="region of interest" description="Disordered" evidence="3">
    <location>
        <begin position="1"/>
        <end position="57"/>
    </location>
</feature>
<reference evidence="5 6" key="1">
    <citation type="submission" date="2019-08" db="EMBL/GenBank/DDBJ databases">
        <title>A chromosome-level genome assembly, high-density linkage maps, and genome scans reveal the genomic architecture of hybrid incompatibilities underlying speciation via character displacement in darters (Percidae: Etheostominae).</title>
        <authorList>
            <person name="Moran R.L."/>
            <person name="Catchen J.M."/>
            <person name="Fuller R.C."/>
        </authorList>
    </citation>
    <scope>NUCLEOTIDE SEQUENCE [LARGE SCALE GENOMIC DNA]</scope>
    <source>
        <strain evidence="5">EspeVRDwgs_2016</strain>
        <tissue evidence="5">Muscle</tissue>
    </source>
</reference>
<organism evidence="5 6">
    <name type="scientific">Etheostoma spectabile</name>
    <name type="common">orangethroat darter</name>
    <dbReference type="NCBI Taxonomy" id="54343"/>
    <lineage>
        <taxon>Eukaryota</taxon>
        <taxon>Metazoa</taxon>
        <taxon>Chordata</taxon>
        <taxon>Craniata</taxon>
        <taxon>Vertebrata</taxon>
        <taxon>Euteleostomi</taxon>
        <taxon>Actinopterygii</taxon>
        <taxon>Neopterygii</taxon>
        <taxon>Teleostei</taxon>
        <taxon>Neoteleostei</taxon>
        <taxon>Acanthomorphata</taxon>
        <taxon>Eupercaria</taxon>
        <taxon>Perciformes</taxon>
        <taxon>Percoidei</taxon>
        <taxon>Percidae</taxon>
        <taxon>Etheostomatinae</taxon>
        <taxon>Etheostoma</taxon>
    </lineage>
</organism>
<evidence type="ECO:0000313" key="6">
    <source>
        <dbReference type="Proteomes" id="UP000327493"/>
    </source>
</evidence>
<dbReference type="SUPFAM" id="SSF52540">
    <property type="entry name" value="P-loop containing nucleoside triphosphate hydrolases"/>
    <property type="match status" value="1"/>
</dbReference>
<protein>
    <recommendedName>
        <fullName evidence="4">NACHT domain-containing protein</fullName>
    </recommendedName>
</protein>
<dbReference type="InterPro" id="IPR041267">
    <property type="entry name" value="NLRP_HD2"/>
</dbReference>
<dbReference type="SMART" id="SM01288">
    <property type="entry name" value="FISNA"/>
    <property type="match status" value="1"/>
</dbReference>
<dbReference type="InterPro" id="IPR051261">
    <property type="entry name" value="NLR"/>
</dbReference>
<dbReference type="GO" id="GO:0005737">
    <property type="term" value="C:cytoplasm"/>
    <property type="evidence" value="ECO:0007669"/>
    <property type="project" value="UniProtKB-SubCell"/>
</dbReference>
<evidence type="ECO:0000256" key="2">
    <source>
        <dbReference type="ARBA" id="ARBA00022737"/>
    </source>
</evidence>
<dbReference type="Pfam" id="PF05729">
    <property type="entry name" value="NACHT"/>
    <property type="match status" value="1"/>
</dbReference>
<accession>A0A5J5CXM8</accession>
<dbReference type="SUPFAM" id="SSF47986">
    <property type="entry name" value="DEATH domain"/>
    <property type="match status" value="1"/>
</dbReference>
<feature type="domain" description="NACHT" evidence="4">
    <location>
        <begin position="328"/>
        <end position="416"/>
    </location>
</feature>
<dbReference type="EMBL" id="VOFY01000013">
    <property type="protein sequence ID" value="KAA8587092.1"/>
    <property type="molecule type" value="Genomic_DNA"/>
</dbReference>
<dbReference type="PROSITE" id="PS50837">
    <property type="entry name" value="NACHT"/>
    <property type="match status" value="1"/>
</dbReference>
<evidence type="ECO:0000313" key="5">
    <source>
        <dbReference type="EMBL" id="KAA8587092.1"/>
    </source>
</evidence>
<keyword evidence="6" id="KW-1185">Reference proteome</keyword>
<keyword evidence="1" id="KW-0433">Leucine-rich repeat</keyword>
<dbReference type="Proteomes" id="UP000327493">
    <property type="component" value="Chromosome 13"/>
</dbReference>
<proteinExistence type="predicted"/>
<dbReference type="InterPro" id="IPR029495">
    <property type="entry name" value="NACHT-assoc"/>
</dbReference>
<dbReference type="Gene3D" id="1.10.533.10">
    <property type="entry name" value="Death Domain, Fas"/>
    <property type="match status" value="1"/>
</dbReference>
<dbReference type="Gene3D" id="3.40.50.300">
    <property type="entry name" value="P-loop containing nucleotide triphosphate hydrolases"/>
    <property type="match status" value="1"/>
</dbReference>
<feature type="compositionally biased region" description="Polar residues" evidence="3">
    <location>
        <begin position="10"/>
        <end position="22"/>
    </location>
</feature>
<dbReference type="AlphaFoldDB" id="A0A5J5CXM8"/>
<dbReference type="InterPro" id="IPR027417">
    <property type="entry name" value="P-loop_NTPase"/>
</dbReference>
<dbReference type="PANTHER" id="PTHR24106">
    <property type="entry name" value="NACHT, LRR AND CARD DOMAINS-CONTAINING"/>
    <property type="match status" value="1"/>
</dbReference>
<name>A0A5J5CXM8_9PERO</name>
<evidence type="ECO:0000256" key="3">
    <source>
        <dbReference type="SAM" id="MobiDB-lite"/>
    </source>
</evidence>
<comment type="caution">
    <text evidence="5">The sequence shown here is derived from an EMBL/GenBank/DDBJ whole genome shotgun (WGS) entry which is preliminary data.</text>
</comment>
<keyword evidence="2" id="KW-0677">Repeat</keyword>
<dbReference type="Pfam" id="PF17776">
    <property type="entry name" value="NLRC4_HD2"/>
    <property type="match status" value="1"/>
</dbReference>
<evidence type="ECO:0000256" key="1">
    <source>
        <dbReference type="ARBA" id="ARBA00022614"/>
    </source>
</evidence>
<evidence type="ECO:0000259" key="4">
    <source>
        <dbReference type="PROSITE" id="PS50837"/>
    </source>
</evidence>
<feature type="non-terminal residue" evidence="5">
    <location>
        <position position="731"/>
    </location>
</feature>
<dbReference type="InterPro" id="IPR011029">
    <property type="entry name" value="DEATH-like_dom_sf"/>
</dbReference>
<gene>
    <name evidence="5" type="ORF">FQN60_000928</name>
</gene>
<sequence>MMDTEDMNNTEEIVTPSGSSSLGDAVSGRGQSGTNEDEDEDDLYYIPERRPSLDLGPSPMDTSHWHFVDQAFPPALSYKSMTSEESSCNMDDEEGSSTRVQLNKADSYSSCYSMDSDDCEKLIPKVKSKDEAVSELPDTPEIIQAPKESRHPSLTVAFTFKAISKTLGKLSEGDFKRFKIMLWKHYPQSFNTPPQGMDMVDLVDRLLECHDLELSLQITETLLGEIGQKDMIDYLRTLCLRNEVRHDLCKTLKSIYGEVCEDLAEQGEKRPVDDVFANLFITSTCDNGPNIEHEVMTIPKLDTNRKTAKLLSTKDILSAEREEKSYLKFVLITGVAGSGKTMAVRRLVLDWMEERSHQHVSFLFPLTFRDLKKYEDSKVCLLELLHTLYPETKKLREEDYQCEECKIMFIFDGLDEYKGELDFYNTSTICNYREPVSLNVFVVNLLRNKLLWRGLFLLLLALTRQRRIFRAPQQSPDKERDFLMKLGKLAFNMLEKGMFKITKHDWKDEKDEIDIDEAVNNSGLCTQYLTSPFVLYTENSISFIHPTMQEYLAAFYVFFTFRNQGKSVFEQQLKDKMKGIFKGHKTMELYKSAVDRSLLCDDGKLDMFLRFLFGMALKANLDLLVPSCTSTVKCSTFIEDAAALIRKKIRENQYPDRKSNLQRCLEELGSLLIVAANVKFFWVIPAAFVTTQVKDDFRSSDVTLFNSKLLCRIAPSSKVDLKQTVIPAQSQ</sequence>
<dbReference type="InterPro" id="IPR007111">
    <property type="entry name" value="NACHT_NTPase"/>
</dbReference>